<dbReference type="InParanoid" id="D8LI38"/>
<feature type="region of interest" description="Disordered" evidence="1">
    <location>
        <begin position="259"/>
        <end position="412"/>
    </location>
</feature>
<protein>
    <recommendedName>
        <fullName evidence="2">Fibronectin type-III domain-containing protein</fullName>
    </recommendedName>
</protein>
<dbReference type="EMBL" id="FN648378">
    <property type="protein sequence ID" value="CBN79374.1"/>
    <property type="molecule type" value="Genomic_DNA"/>
</dbReference>
<dbReference type="Proteomes" id="UP000002630">
    <property type="component" value="Linkage Group LG28"/>
</dbReference>
<dbReference type="OrthoDB" id="206201at2759"/>
<dbReference type="PROSITE" id="PS50853">
    <property type="entry name" value="FN3"/>
    <property type="match status" value="1"/>
</dbReference>
<feature type="domain" description="Fibronectin type-III" evidence="2">
    <location>
        <begin position="737"/>
        <end position="815"/>
    </location>
</feature>
<dbReference type="InterPro" id="IPR013783">
    <property type="entry name" value="Ig-like_fold"/>
</dbReference>
<evidence type="ECO:0000313" key="3">
    <source>
        <dbReference type="EMBL" id="CBN79374.1"/>
    </source>
</evidence>
<feature type="compositionally biased region" description="Polar residues" evidence="1">
    <location>
        <begin position="350"/>
        <end position="361"/>
    </location>
</feature>
<dbReference type="Gene3D" id="2.60.40.10">
    <property type="entry name" value="Immunoglobulins"/>
    <property type="match status" value="2"/>
</dbReference>
<feature type="compositionally biased region" description="Basic and acidic residues" evidence="1">
    <location>
        <begin position="280"/>
        <end position="295"/>
    </location>
</feature>
<sequence>MLADCHGRKSEGWGAECDRALYLESVLKKIDSSSSAGSTFATGAGAAAEDTQQHQQQVALDSAANEIAVVSEAELPFSAFFHEYAVPRRPVAILSGGGGAGGSGKPADATDGEEQGDLGDQAMNTAQQDGEEENGQQRVQDLILSGIESCLAHSVDPALGTADGPLRACHDSLLESLPVPRYASEDFVQRFRGQDVLPVGEHAEVERFVSGWQRLHRTRPGAYTPPTACPAGANTLITVMSGTLQVLVYSSADELPSLKPTFGNAPCSPVPSRTSAGDDGDSKSSKSEGDGHENTGEEEQFDVDNGTGEEREREEHRSGSGHAEETITSTASNPTREPLEEGFGLERTTADQQKQNFSMMSSLDGARVKDETEDTSTSEKKEEPRTLDASDSTSNGHRRYSHHPSESHHWPHEPKYCADVWREDSEDNSIVTRTNAQDVSAGDNLFVPSGGAVSWRAKAGGGAEDEGATAVRFCYVDASNFNSVKSQLPLYAAVEAGANGLLQAFRSPVFDTSMSRNPSTVSASEFFEGGRKATSVNPSASSSTDADSGEAGLDADGDSSATAGENAGRKRRRLSSTEEVGEEGRQARPKVFQGVAGRQPLGPQVTACERTACTVEWTNSFVKQGQDQTRLGFNLSFVPAATTNASSQAAGHGSGGGGYMEVFVGDSRLKSEHARDRDLLNLGITEGKRYTIVVDTNLAPDTLYRFSVCVVYGETAGPFSEFSKPARTSMVTAPLPVPRAPEGSPGTHAVTLRFLPPPDHGVLSKWQAVGMAPAPAPRLDVSVHDTEPQSVAVKVEHLVPGVAYQFRVCAQNDVG</sequence>
<accession>D8LI38</accession>
<feature type="region of interest" description="Disordered" evidence="1">
    <location>
        <begin position="97"/>
        <end position="120"/>
    </location>
</feature>
<organism evidence="3 4">
    <name type="scientific">Ectocarpus siliculosus</name>
    <name type="common">Brown alga</name>
    <name type="synonym">Conferva siliculosa</name>
    <dbReference type="NCBI Taxonomy" id="2880"/>
    <lineage>
        <taxon>Eukaryota</taxon>
        <taxon>Sar</taxon>
        <taxon>Stramenopiles</taxon>
        <taxon>Ochrophyta</taxon>
        <taxon>PX clade</taxon>
        <taxon>Phaeophyceae</taxon>
        <taxon>Ectocarpales</taxon>
        <taxon>Ectocarpaceae</taxon>
        <taxon>Ectocarpus</taxon>
    </lineage>
</organism>
<feature type="region of interest" description="Disordered" evidence="1">
    <location>
        <begin position="529"/>
        <end position="598"/>
    </location>
</feature>
<feature type="compositionally biased region" description="Basic and acidic residues" evidence="1">
    <location>
        <begin position="403"/>
        <end position="412"/>
    </location>
</feature>
<feature type="compositionally biased region" description="Basic and acidic residues" evidence="1">
    <location>
        <begin position="377"/>
        <end position="388"/>
    </location>
</feature>
<gene>
    <name evidence="3" type="ORF">Esi_0201_0043</name>
</gene>
<proteinExistence type="predicted"/>
<dbReference type="CDD" id="cd00063">
    <property type="entry name" value="FN3"/>
    <property type="match status" value="1"/>
</dbReference>
<dbReference type="InterPro" id="IPR036116">
    <property type="entry name" value="FN3_sf"/>
</dbReference>
<dbReference type="InterPro" id="IPR003961">
    <property type="entry name" value="FN3_dom"/>
</dbReference>
<feature type="compositionally biased region" description="Polar residues" evidence="1">
    <location>
        <begin position="326"/>
        <end position="335"/>
    </location>
</feature>
<dbReference type="EMBL" id="FN649753">
    <property type="protein sequence ID" value="CBN79374.1"/>
    <property type="molecule type" value="Genomic_DNA"/>
</dbReference>
<dbReference type="SMART" id="SM00060">
    <property type="entry name" value="FN3"/>
    <property type="match status" value="2"/>
</dbReference>
<dbReference type="AlphaFoldDB" id="D8LI38"/>
<name>D8LI38_ECTSI</name>
<keyword evidence="4" id="KW-1185">Reference proteome</keyword>
<evidence type="ECO:0000313" key="4">
    <source>
        <dbReference type="Proteomes" id="UP000002630"/>
    </source>
</evidence>
<evidence type="ECO:0000259" key="2">
    <source>
        <dbReference type="PROSITE" id="PS50853"/>
    </source>
</evidence>
<feature type="compositionally biased region" description="Basic and acidic residues" evidence="1">
    <location>
        <begin position="308"/>
        <end position="325"/>
    </location>
</feature>
<evidence type="ECO:0000256" key="1">
    <source>
        <dbReference type="SAM" id="MobiDB-lite"/>
    </source>
</evidence>
<feature type="compositionally biased region" description="Polar residues" evidence="1">
    <location>
        <begin position="534"/>
        <end position="546"/>
    </location>
</feature>
<dbReference type="SUPFAM" id="SSF49265">
    <property type="entry name" value="Fibronectin type III"/>
    <property type="match status" value="1"/>
</dbReference>
<reference evidence="3 4" key="1">
    <citation type="journal article" date="2010" name="Nature">
        <title>The Ectocarpus genome and the independent evolution of multicellularity in brown algae.</title>
        <authorList>
            <person name="Cock J.M."/>
            <person name="Sterck L."/>
            <person name="Rouze P."/>
            <person name="Scornet D."/>
            <person name="Allen A.E."/>
            <person name="Amoutzias G."/>
            <person name="Anthouard V."/>
            <person name="Artiguenave F."/>
            <person name="Aury J.M."/>
            <person name="Badger J.H."/>
            <person name="Beszteri B."/>
            <person name="Billiau K."/>
            <person name="Bonnet E."/>
            <person name="Bothwell J.H."/>
            <person name="Bowler C."/>
            <person name="Boyen C."/>
            <person name="Brownlee C."/>
            <person name="Carrano C.J."/>
            <person name="Charrier B."/>
            <person name="Cho G.Y."/>
            <person name="Coelho S.M."/>
            <person name="Collen J."/>
            <person name="Corre E."/>
            <person name="Da Silva C."/>
            <person name="Delage L."/>
            <person name="Delaroque N."/>
            <person name="Dittami S.M."/>
            <person name="Doulbeau S."/>
            <person name="Elias M."/>
            <person name="Farnham G."/>
            <person name="Gachon C.M."/>
            <person name="Gschloessl B."/>
            <person name="Heesch S."/>
            <person name="Jabbari K."/>
            <person name="Jubin C."/>
            <person name="Kawai H."/>
            <person name="Kimura K."/>
            <person name="Kloareg B."/>
            <person name="Kupper F.C."/>
            <person name="Lang D."/>
            <person name="Le Bail A."/>
            <person name="Leblanc C."/>
            <person name="Lerouge P."/>
            <person name="Lohr M."/>
            <person name="Lopez P.J."/>
            <person name="Martens C."/>
            <person name="Maumus F."/>
            <person name="Michel G."/>
            <person name="Miranda-Saavedra D."/>
            <person name="Morales J."/>
            <person name="Moreau H."/>
            <person name="Motomura T."/>
            <person name="Nagasato C."/>
            <person name="Napoli C.A."/>
            <person name="Nelson D.R."/>
            <person name="Nyvall-Collen P."/>
            <person name="Peters A.F."/>
            <person name="Pommier C."/>
            <person name="Potin P."/>
            <person name="Poulain J."/>
            <person name="Quesneville H."/>
            <person name="Read B."/>
            <person name="Rensing S.A."/>
            <person name="Ritter A."/>
            <person name="Rousvoal S."/>
            <person name="Samanta M."/>
            <person name="Samson G."/>
            <person name="Schroeder D.C."/>
            <person name="Segurens B."/>
            <person name="Strittmatter M."/>
            <person name="Tonon T."/>
            <person name="Tregear J.W."/>
            <person name="Valentin K."/>
            <person name="von Dassow P."/>
            <person name="Yamagishi T."/>
            <person name="Van de Peer Y."/>
            <person name="Wincker P."/>
        </authorList>
    </citation>
    <scope>NUCLEOTIDE SEQUENCE [LARGE SCALE GENOMIC DNA]</scope>
    <source>
        <strain evidence="4">Ec32 / CCAP1310/4</strain>
    </source>
</reference>